<evidence type="ECO:0000313" key="5">
    <source>
        <dbReference type="EMBL" id="PWJ12908.1"/>
    </source>
</evidence>
<dbReference type="OrthoDB" id="9771846at2"/>
<dbReference type="Proteomes" id="UP000251571">
    <property type="component" value="Unassembled WGS sequence"/>
</dbReference>
<dbReference type="PANTHER" id="PTHR43179:SF12">
    <property type="entry name" value="GALACTOFURANOSYLTRANSFERASE GLFT2"/>
    <property type="match status" value="1"/>
</dbReference>
<evidence type="ECO:0000313" key="7">
    <source>
        <dbReference type="Proteomes" id="UP000245839"/>
    </source>
</evidence>
<dbReference type="PANTHER" id="PTHR43179">
    <property type="entry name" value="RHAMNOSYLTRANSFERASE WBBL"/>
    <property type="match status" value="1"/>
</dbReference>
<dbReference type="RefSeq" id="WP_109566077.1">
    <property type="nucleotide sequence ID" value="NZ_QGDJ01000015.1"/>
</dbReference>
<accession>A0A2Y9B2M6</accession>
<dbReference type="Proteomes" id="UP000245839">
    <property type="component" value="Unassembled WGS sequence"/>
</dbReference>
<evidence type="ECO:0000313" key="6">
    <source>
        <dbReference type="EMBL" id="SSA50716.1"/>
    </source>
</evidence>
<keyword evidence="7" id="KW-1185">Reference proteome</keyword>
<dbReference type="EMBL" id="QGDJ01000015">
    <property type="protein sequence ID" value="PWJ12908.1"/>
    <property type="molecule type" value="Genomic_DNA"/>
</dbReference>
<dbReference type="EMBL" id="UETC01000015">
    <property type="protein sequence ID" value="SSA50716.1"/>
    <property type="molecule type" value="Genomic_DNA"/>
</dbReference>
<dbReference type="GO" id="GO:0016757">
    <property type="term" value="F:glycosyltransferase activity"/>
    <property type="evidence" value="ECO:0007669"/>
    <property type="project" value="UniProtKB-KW"/>
</dbReference>
<comment type="similarity">
    <text evidence="1">Belongs to the glycosyltransferase 2 family.</text>
</comment>
<evidence type="ECO:0000313" key="8">
    <source>
        <dbReference type="Proteomes" id="UP000251571"/>
    </source>
</evidence>
<gene>
    <name evidence="5" type="ORF">BCF38_11544</name>
    <name evidence="6" type="ORF">SAMN05421539_11544</name>
</gene>
<dbReference type="InterPro" id="IPR029044">
    <property type="entry name" value="Nucleotide-diphossugar_trans"/>
</dbReference>
<evidence type="ECO:0000259" key="4">
    <source>
        <dbReference type="Pfam" id="PF00535"/>
    </source>
</evidence>
<sequence>MIVYLRRLEGLFQRFDRARPGIPALNARARLQGADGRDVARLERALHERRRLAVSGQSEAPWVELRVGERRTRIERPAGALGPVPFALALPLEDGEAPEAAVSAGGAPVRLRFPPRWRVQTMRGADFAWRMLRLVPALVGWALTHDPRHRGTVKRMLDLEGGDRFGPLPHDLFAPAPPDADLPPPTVILPAHDGHDLLVACLDRLARHTTGPWRLIAVEDRSTDPRIRPLLEARLPELGAAETHLIAPAENLGFVGAVNAALEAREAKGWDGPVILLNSDALVPRDWLPRLLAPLADPSVASVTPLSNDAEITTVPTICMRHDLPPGAVDRIDAALAALGPATAEMPTGVGFCMALSGAHLAQVPRLDPAFGPGYGEEVDWCQKVRALGGRHLGLGRLFVEHAGGVSFGSETKRRLIQRNHRTIVARYPAYEGEVNVFLEDDPLRGPRLAGALAWAGAVAPEGVPVYLAHWLGGGAEIWLQRRIARDLGRGRPSAVIRVGGTARWQVELHAPTGVTGATTEDAGTVAALLALLPRRDLVYHCGVGDPEPLEIPDLLLRLRQPGDGLRVLMHDWFPVSPSYTLLDASGRYRGPVGAGDDDPAHRAGRAALAEWQAAWGRLMEAADTVILFSEAGRPILERAFPGLDPARVQVRPHALPDPETFRVLDPPRAATPEAAVLGVLGNVNHHKGADVLDALSAEGARIVVLGEVDPARPLRRAITVHGGYAPSEIPALVRRHGITHWIVPSIWPETFSFVTHEALATGLPVLGFDIGAQGWALRAAQNGHPVPFGEDPARDLRAALAQLQEVPACAG</sequence>
<reference evidence="5 7" key="2">
    <citation type="submission" date="2018-03" db="EMBL/GenBank/DDBJ databases">
        <title>Genomic Encyclopedia of Archaeal and Bacterial Type Strains, Phase II (KMG-II): from individual species to whole genera.</title>
        <authorList>
            <person name="Goeker M."/>
        </authorList>
    </citation>
    <scope>NUCLEOTIDE SEQUENCE [LARGE SCALE GENOMIC DNA]</scope>
    <source>
        <strain evidence="5 7">DSM 25227</strain>
    </source>
</reference>
<evidence type="ECO:0000256" key="1">
    <source>
        <dbReference type="ARBA" id="ARBA00006739"/>
    </source>
</evidence>
<keyword evidence="2" id="KW-0328">Glycosyltransferase</keyword>
<dbReference type="Gene3D" id="3.40.50.2000">
    <property type="entry name" value="Glycogen Phosphorylase B"/>
    <property type="match status" value="2"/>
</dbReference>
<dbReference type="SUPFAM" id="SSF53448">
    <property type="entry name" value="Nucleotide-diphospho-sugar transferases"/>
    <property type="match status" value="1"/>
</dbReference>
<protein>
    <submittedName>
        <fullName evidence="5">GT2 family glycosyltransferase</fullName>
    </submittedName>
    <submittedName>
        <fullName evidence="6">Glycosyltransferase, GT2 family</fullName>
    </submittedName>
</protein>
<name>A0A2Y9B2M6_9RHOB</name>
<evidence type="ECO:0000256" key="2">
    <source>
        <dbReference type="ARBA" id="ARBA00022676"/>
    </source>
</evidence>
<dbReference type="Pfam" id="PF00535">
    <property type="entry name" value="Glycos_transf_2"/>
    <property type="match status" value="1"/>
</dbReference>
<keyword evidence="3 6" id="KW-0808">Transferase</keyword>
<reference evidence="6 8" key="1">
    <citation type="submission" date="2016-10" db="EMBL/GenBank/DDBJ databases">
        <authorList>
            <person name="Cai Z."/>
        </authorList>
    </citation>
    <scope>NUCLEOTIDE SEQUENCE [LARGE SCALE GENOMIC DNA]</scope>
    <source>
        <strain evidence="6 8">DSM 25227</strain>
    </source>
</reference>
<dbReference type="Gene3D" id="3.90.550.10">
    <property type="entry name" value="Spore Coat Polysaccharide Biosynthesis Protein SpsA, Chain A"/>
    <property type="match status" value="1"/>
</dbReference>
<organism evidence="6 8">
    <name type="scientific">Jannaschia seohaensis</name>
    <dbReference type="NCBI Taxonomy" id="475081"/>
    <lineage>
        <taxon>Bacteria</taxon>
        <taxon>Pseudomonadati</taxon>
        <taxon>Pseudomonadota</taxon>
        <taxon>Alphaproteobacteria</taxon>
        <taxon>Rhodobacterales</taxon>
        <taxon>Roseobacteraceae</taxon>
        <taxon>Jannaschia</taxon>
    </lineage>
</organism>
<dbReference type="InterPro" id="IPR001173">
    <property type="entry name" value="Glyco_trans_2-like"/>
</dbReference>
<feature type="domain" description="Glycosyltransferase 2-like" evidence="4">
    <location>
        <begin position="186"/>
        <end position="303"/>
    </location>
</feature>
<evidence type="ECO:0000256" key="3">
    <source>
        <dbReference type="ARBA" id="ARBA00022679"/>
    </source>
</evidence>
<dbReference type="AlphaFoldDB" id="A0A2Y9B2M6"/>
<proteinExistence type="inferred from homology"/>
<dbReference type="SUPFAM" id="SSF53756">
    <property type="entry name" value="UDP-Glycosyltransferase/glycogen phosphorylase"/>
    <property type="match status" value="1"/>
</dbReference>